<keyword evidence="3" id="KW-0812">Transmembrane</keyword>
<protein>
    <submittedName>
        <fullName evidence="4">HlyD family efflux transporter periplasmic adaptor subunit</fullName>
    </submittedName>
</protein>
<dbReference type="PANTHER" id="PTHR30386:SF19">
    <property type="entry name" value="MULTIDRUG EXPORT PROTEIN EMRA-RELATED"/>
    <property type="match status" value="1"/>
</dbReference>
<evidence type="ECO:0000256" key="2">
    <source>
        <dbReference type="SAM" id="MobiDB-lite"/>
    </source>
</evidence>
<sequence>MSQPTLTSAPEHRHGRLVRVSSVGLASVLAILIGTSVLPPLVADQSDRAVVNAPITLLTAPIAGDIGAIPVAAGDSVEPGSLVAQITNDRLDRATAIQLAGRVSELRERALAAENKRTSNEAYLAALDRAIRDQSAQMTQVLRAQVEELRAKIASANASGEEKRVLMERQVGMVARDVASPDMVKSTTQAFNAAIQEKKAAEAKLNQKTVQLDGLTRGLFLGDELRSLADLSQKQLSITYDTQRLAIEERELKAAMADQQALLTREDQRLDRLTTSEIKASAKGVVYNVSATTGRHVGAGDSLASVVDCERSFVVAIFSYRQGQNLQVGSAVTISGGSVEPRRGIVTEILPKTSDTVDATYAVPFPQTERRELYVLVKPEPLPASAARSESPVEAACGVGRWVTVTRDSGWVPSTSVVWRDLEDGASGLVTKVAAAAPDLASNVVDHTRSFVSSASDVLKQVVSTGADVAGPAKVGHNIPVRPDSGQPPASAAVGGERSEKQSGAGASDHSAEAPTNMSDSSGEQAATNRLVPTPTHPSSTGQQPADVTLQRRISMPPLPPARPNSFQSEAPRRIDRTAQEARS</sequence>
<evidence type="ECO:0000256" key="1">
    <source>
        <dbReference type="ARBA" id="ARBA00004196"/>
    </source>
</evidence>
<keyword evidence="3" id="KW-1133">Transmembrane helix</keyword>
<organism evidence="4 5">
    <name type="scientific">Methylorubrum podarium</name>
    <dbReference type="NCBI Taxonomy" id="200476"/>
    <lineage>
        <taxon>Bacteria</taxon>
        <taxon>Pseudomonadati</taxon>
        <taxon>Pseudomonadota</taxon>
        <taxon>Alphaproteobacteria</taxon>
        <taxon>Hyphomicrobiales</taxon>
        <taxon>Methylobacteriaceae</taxon>
        <taxon>Methylorubrum</taxon>
    </lineage>
</organism>
<dbReference type="InterPro" id="IPR050739">
    <property type="entry name" value="MFP"/>
</dbReference>
<evidence type="ECO:0000313" key="4">
    <source>
        <dbReference type="EMBL" id="MER2251759.1"/>
    </source>
</evidence>
<dbReference type="Proteomes" id="UP001480955">
    <property type="component" value="Unassembled WGS sequence"/>
</dbReference>
<dbReference type="RefSeq" id="WP_350396115.1">
    <property type="nucleotide sequence ID" value="NZ_JBELQE010000091.1"/>
</dbReference>
<comment type="subcellular location">
    <subcellularLocation>
        <location evidence="1">Cell envelope</location>
    </subcellularLocation>
</comment>
<proteinExistence type="predicted"/>
<evidence type="ECO:0000256" key="3">
    <source>
        <dbReference type="SAM" id="Phobius"/>
    </source>
</evidence>
<dbReference type="PANTHER" id="PTHR30386">
    <property type="entry name" value="MEMBRANE FUSION SUBUNIT OF EMRAB-TOLC MULTIDRUG EFFLUX PUMP"/>
    <property type="match status" value="1"/>
</dbReference>
<feature type="region of interest" description="Disordered" evidence="2">
    <location>
        <begin position="470"/>
        <end position="584"/>
    </location>
</feature>
<dbReference type="EMBL" id="JBELQE010000091">
    <property type="protein sequence ID" value="MER2251759.1"/>
    <property type="molecule type" value="Genomic_DNA"/>
</dbReference>
<accession>A0ABV1QQY0</accession>
<keyword evidence="3" id="KW-0472">Membrane</keyword>
<feature type="compositionally biased region" description="Basic and acidic residues" evidence="2">
    <location>
        <begin position="571"/>
        <end position="584"/>
    </location>
</feature>
<feature type="transmembrane region" description="Helical" evidence="3">
    <location>
        <begin position="20"/>
        <end position="42"/>
    </location>
</feature>
<feature type="compositionally biased region" description="Polar residues" evidence="2">
    <location>
        <begin position="514"/>
        <end position="528"/>
    </location>
</feature>
<feature type="compositionally biased region" description="Polar residues" evidence="2">
    <location>
        <begin position="537"/>
        <end position="546"/>
    </location>
</feature>
<reference evidence="4 5" key="1">
    <citation type="submission" date="2024-06" db="EMBL/GenBank/DDBJ databases">
        <authorList>
            <person name="Campbell A.G."/>
        </authorList>
    </citation>
    <scope>NUCLEOTIDE SEQUENCE [LARGE SCALE GENOMIC DNA]</scope>
    <source>
        <strain evidence="4 5">EM12</strain>
    </source>
</reference>
<comment type="caution">
    <text evidence="4">The sequence shown here is derived from an EMBL/GenBank/DDBJ whole genome shotgun (WGS) entry which is preliminary data.</text>
</comment>
<name>A0ABV1QQY0_9HYPH</name>
<evidence type="ECO:0000313" key="5">
    <source>
        <dbReference type="Proteomes" id="UP001480955"/>
    </source>
</evidence>
<gene>
    <name evidence="4" type="ORF">ABS772_17720</name>
</gene>
<keyword evidence="5" id="KW-1185">Reference proteome</keyword>